<dbReference type="InterPro" id="IPR001182">
    <property type="entry name" value="FtsW/RodA"/>
</dbReference>
<evidence type="ECO:0000256" key="12">
    <source>
        <dbReference type="ARBA" id="ARBA00023306"/>
    </source>
</evidence>
<comment type="pathway">
    <text evidence="2">Cell wall biogenesis; peptidoglycan biosynthesis.</text>
</comment>
<evidence type="ECO:0000313" key="23">
    <source>
        <dbReference type="EMBL" id="MEW9503382.1"/>
    </source>
</evidence>
<gene>
    <name evidence="23" type="primary">ftsW</name>
    <name evidence="23" type="ORF">AB1471_16575</name>
</gene>
<accession>A0ABV3Q7W7</accession>
<feature type="transmembrane region" description="Helical" evidence="22">
    <location>
        <begin position="274"/>
        <end position="297"/>
    </location>
</feature>
<keyword evidence="8" id="KW-0133">Cell shape</keyword>
<comment type="subcellular location">
    <subcellularLocation>
        <location evidence="1">Cell membrane</location>
        <topology evidence="1">Multi-pass membrane protein</topology>
    </subcellularLocation>
</comment>
<protein>
    <recommendedName>
        <fullName evidence="17">Probable peptidoglycan glycosyltransferase FtsW</fullName>
        <ecNumber evidence="19">2.4.99.28</ecNumber>
    </recommendedName>
    <alternativeName>
        <fullName evidence="18">Cell division protein FtsW</fullName>
    </alternativeName>
    <alternativeName>
        <fullName evidence="15">Cell wall polymerase</fullName>
    </alternativeName>
    <alternativeName>
        <fullName evidence="14">Peptidoglycan polymerase</fullName>
    </alternativeName>
</protein>
<feature type="transmembrane region" description="Helical" evidence="22">
    <location>
        <begin position="231"/>
        <end position="253"/>
    </location>
</feature>
<organism evidence="23 24">
    <name type="scientific">Jeotgalibacillus marinus</name>
    <dbReference type="NCBI Taxonomy" id="86667"/>
    <lineage>
        <taxon>Bacteria</taxon>
        <taxon>Bacillati</taxon>
        <taxon>Bacillota</taxon>
        <taxon>Bacilli</taxon>
        <taxon>Bacillales</taxon>
        <taxon>Caryophanaceae</taxon>
        <taxon>Jeotgalibacillus</taxon>
    </lineage>
</organism>
<evidence type="ECO:0000256" key="4">
    <source>
        <dbReference type="ARBA" id="ARBA00022618"/>
    </source>
</evidence>
<feature type="transmembrane region" description="Helical" evidence="22">
    <location>
        <begin position="167"/>
        <end position="182"/>
    </location>
</feature>
<comment type="caution">
    <text evidence="23">The sequence shown here is derived from an EMBL/GenBank/DDBJ whole genome shotgun (WGS) entry which is preliminary data.</text>
</comment>
<feature type="transmembrane region" description="Helical" evidence="22">
    <location>
        <begin position="76"/>
        <end position="96"/>
    </location>
</feature>
<comment type="function">
    <text evidence="21">Peptidoglycan polymerase that is essential for cell division.</text>
</comment>
<evidence type="ECO:0000256" key="1">
    <source>
        <dbReference type="ARBA" id="ARBA00004651"/>
    </source>
</evidence>
<reference evidence="23 24" key="1">
    <citation type="journal article" date="1979" name="Int. J. Syst. Evol. Microbiol.">
        <title>Bacillus globisporus subsp. marinus subsp. nov.</title>
        <authorList>
            <person name="Liu H."/>
        </authorList>
    </citation>
    <scope>NUCLEOTIDE SEQUENCE [LARGE SCALE GENOMIC DNA]</scope>
    <source>
        <strain evidence="23 24">DSM 1297</strain>
    </source>
</reference>
<keyword evidence="11 22" id="KW-0472">Membrane</keyword>
<evidence type="ECO:0000256" key="8">
    <source>
        <dbReference type="ARBA" id="ARBA00022960"/>
    </source>
</evidence>
<evidence type="ECO:0000256" key="10">
    <source>
        <dbReference type="ARBA" id="ARBA00022989"/>
    </source>
</evidence>
<evidence type="ECO:0000256" key="6">
    <source>
        <dbReference type="ARBA" id="ARBA00022679"/>
    </source>
</evidence>
<keyword evidence="5" id="KW-0328">Glycosyltransferase</keyword>
<proteinExistence type="inferred from homology"/>
<dbReference type="PANTHER" id="PTHR30474:SF2">
    <property type="entry name" value="PEPTIDOGLYCAN GLYCOSYLTRANSFERASE FTSW-RELATED"/>
    <property type="match status" value="1"/>
</dbReference>
<evidence type="ECO:0000256" key="15">
    <source>
        <dbReference type="ARBA" id="ARBA00033270"/>
    </source>
</evidence>
<evidence type="ECO:0000256" key="2">
    <source>
        <dbReference type="ARBA" id="ARBA00004752"/>
    </source>
</evidence>
<evidence type="ECO:0000313" key="24">
    <source>
        <dbReference type="Proteomes" id="UP001556040"/>
    </source>
</evidence>
<dbReference type="EC" id="2.4.99.28" evidence="19"/>
<evidence type="ECO:0000256" key="13">
    <source>
        <dbReference type="ARBA" id="ARBA00023316"/>
    </source>
</evidence>
<keyword evidence="6" id="KW-0808">Transferase</keyword>
<sequence length="387" mass="42112">MMKKFLSTYHSPLLVIVVGMGLFGLVMVYSASTYVSFENTGEYYSYGLRQGIWWLVAFAAFLLASLFPFTAYKKLLPFIVGITVLLLLLVFIPQLGEERNSATRWLKIGPILIQPSEIAKLTVPLYISYILVQKRTQLHDFKKGIMPSLIIVLVIAALILLQPDLGTVISILIAYLAMLLVGKIKLKHVILLGMSGIGAVALLAIISPYRLERLTSFSAPFDDPLNGGYQLIQSLSAISIGGLTGTGLGNSIMKMGFLPEAHTDFIIAVIAEELGIFGIGAVIIGFFALLLVGYQIFSKCPHPVGKLLAIGITAQIAGQACMNLAAAVGLMPITGIPLPLISYGGASLVITMTMLGVLMNVARYTHYQNKLETKETYETTRPFYRTI</sequence>
<feature type="transmembrane region" description="Helical" evidence="22">
    <location>
        <begin position="340"/>
        <end position="362"/>
    </location>
</feature>
<evidence type="ECO:0000256" key="20">
    <source>
        <dbReference type="ARBA" id="ARBA00049902"/>
    </source>
</evidence>
<dbReference type="InterPro" id="IPR013437">
    <property type="entry name" value="FtsW"/>
</dbReference>
<feature type="transmembrane region" description="Helical" evidence="22">
    <location>
        <begin position="51"/>
        <end position="69"/>
    </location>
</feature>
<keyword evidence="4" id="KW-0132">Cell division</keyword>
<keyword evidence="13" id="KW-0961">Cell wall biogenesis/degradation</keyword>
<keyword evidence="10 22" id="KW-1133">Transmembrane helix</keyword>
<keyword evidence="24" id="KW-1185">Reference proteome</keyword>
<evidence type="ECO:0000256" key="18">
    <source>
        <dbReference type="ARBA" id="ARBA00041418"/>
    </source>
</evidence>
<evidence type="ECO:0000256" key="7">
    <source>
        <dbReference type="ARBA" id="ARBA00022692"/>
    </source>
</evidence>
<name>A0ABV3Q7W7_9BACL</name>
<feature type="transmembrane region" description="Helical" evidence="22">
    <location>
        <begin position="144"/>
        <end position="161"/>
    </location>
</feature>
<feature type="transmembrane region" description="Helical" evidence="22">
    <location>
        <begin position="108"/>
        <end position="132"/>
    </location>
</feature>
<dbReference type="RefSeq" id="WP_367780868.1">
    <property type="nucleotide sequence ID" value="NZ_JBFMIA010000040.1"/>
</dbReference>
<keyword evidence="9" id="KW-0573">Peptidoglycan synthesis</keyword>
<dbReference type="Pfam" id="PF01098">
    <property type="entry name" value="FTSW_RODA_SPOVE"/>
    <property type="match status" value="1"/>
</dbReference>
<dbReference type="NCBIfam" id="TIGR02614">
    <property type="entry name" value="ftsW"/>
    <property type="match status" value="1"/>
</dbReference>
<feature type="transmembrane region" description="Helical" evidence="22">
    <location>
        <begin position="12"/>
        <end position="31"/>
    </location>
</feature>
<dbReference type="EMBL" id="JBFMIA010000040">
    <property type="protein sequence ID" value="MEW9503382.1"/>
    <property type="molecule type" value="Genomic_DNA"/>
</dbReference>
<evidence type="ECO:0000256" key="22">
    <source>
        <dbReference type="SAM" id="Phobius"/>
    </source>
</evidence>
<comment type="catalytic activity">
    <reaction evidence="20">
        <text>[GlcNAc-(1-&gt;4)-Mur2Ac(oyl-L-Ala-gamma-D-Glu-L-Lys-D-Ala-D-Ala)](n)-di-trans,octa-cis-undecaprenyl diphosphate + beta-D-GlcNAc-(1-&gt;4)-Mur2Ac(oyl-L-Ala-gamma-D-Glu-L-Lys-D-Ala-D-Ala)-di-trans,octa-cis-undecaprenyl diphosphate = [GlcNAc-(1-&gt;4)-Mur2Ac(oyl-L-Ala-gamma-D-Glu-L-Lys-D-Ala-D-Ala)](n+1)-di-trans,octa-cis-undecaprenyl diphosphate + di-trans,octa-cis-undecaprenyl diphosphate + H(+)</text>
        <dbReference type="Rhea" id="RHEA:23708"/>
        <dbReference type="Rhea" id="RHEA-COMP:9602"/>
        <dbReference type="Rhea" id="RHEA-COMP:9603"/>
        <dbReference type="ChEBI" id="CHEBI:15378"/>
        <dbReference type="ChEBI" id="CHEBI:58405"/>
        <dbReference type="ChEBI" id="CHEBI:60033"/>
        <dbReference type="ChEBI" id="CHEBI:78435"/>
        <dbReference type="EC" id="2.4.99.28"/>
    </reaction>
</comment>
<keyword evidence="7 22" id="KW-0812">Transmembrane</keyword>
<evidence type="ECO:0000256" key="17">
    <source>
        <dbReference type="ARBA" id="ARBA00041185"/>
    </source>
</evidence>
<feature type="transmembrane region" description="Helical" evidence="22">
    <location>
        <begin position="189"/>
        <end position="211"/>
    </location>
</feature>
<evidence type="ECO:0000256" key="9">
    <source>
        <dbReference type="ARBA" id="ARBA00022984"/>
    </source>
</evidence>
<evidence type="ECO:0000256" key="11">
    <source>
        <dbReference type="ARBA" id="ARBA00023136"/>
    </source>
</evidence>
<evidence type="ECO:0000256" key="3">
    <source>
        <dbReference type="ARBA" id="ARBA00022475"/>
    </source>
</evidence>
<evidence type="ECO:0000256" key="21">
    <source>
        <dbReference type="ARBA" id="ARBA00049966"/>
    </source>
</evidence>
<dbReference type="Proteomes" id="UP001556040">
    <property type="component" value="Unassembled WGS sequence"/>
</dbReference>
<keyword evidence="12" id="KW-0131">Cell cycle</keyword>
<keyword evidence="3" id="KW-1003">Cell membrane</keyword>
<evidence type="ECO:0000256" key="19">
    <source>
        <dbReference type="ARBA" id="ARBA00044770"/>
    </source>
</evidence>
<evidence type="ECO:0000256" key="14">
    <source>
        <dbReference type="ARBA" id="ARBA00032370"/>
    </source>
</evidence>
<evidence type="ECO:0000256" key="5">
    <source>
        <dbReference type="ARBA" id="ARBA00022676"/>
    </source>
</evidence>
<comment type="similarity">
    <text evidence="16">Belongs to the SEDS family. FtsW subfamily.</text>
</comment>
<dbReference type="PANTHER" id="PTHR30474">
    <property type="entry name" value="CELL CYCLE PROTEIN"/>
    <property type="match status" value="1"/>
</dbReference>
<evidence type="ECO:0000256" key="16">
    <source>
        <dbReference type="ARBA" id="ARBA00038053"/>
    </source>
</evidence>